<dbReference type="PANTHER" id="PTHR43335">
    <property type="entry name" value="ABC TRANSPORTER, ATP-BINDING PROTEIN"/>
    <property type="match status" value="1"/>
</dbReference>
<dbReference type="Proteomes" id="UP000500938">
    <property type="component" value="Chromosome"/>
</dbReference>
<dbReference type="PANTHER" id="PTHR43335:SF11">
    <property type="entry name" value="ABC TRANSPORTER RELATED"/>
    <property type="match status" value="1"/>
</dbReference>
<evidence type="ECO:0000259" key="5">
    <source>
        <dbReference type="PROSITE" id="PS50893"/>
    </source>
</evidence>
<keyword evidence="3" id="KW-0547">Nucleotide-binding</keyword>
<reference evidence="6 7" key="1">
    <citation type="submission" date="2020-05" db="EMBL/GenBank/DDBJ databases">
        <title>Complete genome sequence of Gemmatimonas greenlandica TET16.</title>
        <authorList>
            <person name="Zeng Y."/>
        </authorList>
    </citation>
    <scope>NUCLEOTIDE SEQUENCE [LARGE SCALE GENOMIC DNA]</scope>
    <source>
        <strain evidence="6 7">TET16</strain>
    </source>
</reference>
<feature type="domain" description="ABC transporter" evidence="5">
    <location>
        <begin position="22"/>
        <end position="249"/>
    </location>
</feature>
<protein>
    <submittedName>
        <fullName evidence="6">ABC transporter ATP-binding protein</fullName>
    </submittedName>
</protein>
<evidence type="ECO:0000256" key="2">
    <source>
        <dbReference type="ARBA" id="ARBA00022448"/>
    </source>
</evidence>
<dbReference type="InterPro" id="IPR027417">
    <property type="entry name" value="P-loop_NTPase"/>
</dbReference>
<accession>A0A6M4IJI0</accession>
<dbReference type="InterPro" id="IPR003439">
    <property type="entry name" value="ABC_transporter-like_ATP-bd"/>
</dbReference>
<evidence type="ECO:0000256" key="3">
    <source>
        <dbReference type="ARBA" id="ARBA00022741"/>
    </source>
</evidence>
<dbReference type="Pfam" id="PF00005">
    <property type="entry name" value="ABC_tran"/>
    <property type="match status" value="1"/>
</dbReference>
<dbReference type="GO" id="GO:0005524">
    <property type="term" value="F:ATP binding"/>
    <property type="evidence" value="ECO:0007669"/>
    <property type="project" value="UniProtKB-KW"/>
</dbReference>
<dbReference type="EMBL" id="CP053085">
    <property type="protein sequence ID" value="QJR34225.1"/>
    <property type="molecule type" value="Genomic_DNA"/>
</dbReference>
<comment type="similarity">
    <text evidence="1">Belongs to the ABC transporter superfamily.</text>
</comment>
<dbReference type="InterPro" id="IPR003593">
    <property type="entry name" value="AAA+_ATPase"/>
</dbReference>
<dbReference type="GO" id="GO:0016887">
    <property type="term" value="F:ATP hydrolysis activity"/>
    <property type="evidence" value="ECO:0007669"/>
    <property type="project" value="InterPro"/>
</dbReference>
<keyword evidence="4 6" id="KW-0067">ATP-binding</keyword>
<dbReference type="CDD" id="cd03230">
    <property type="entry name" value="ABC_DR_subfamily_A"/>
    <property type="match status" value="1"/>
</dbReference>
<dbReference type="KEGG" id="ggr:HKW67_01185"/>
<sequence>MQSPHETGATGVASANAAGPALTAEALVRAFGGRRAVNGVSLTLQEGACLALFGPNGAGKTTLLRLLGGLLKPTTGTTRLHGQPLPGEAETRRLVGLISHHAMLYPALSVRENVRFAAECQGVIDADDATTRVLTQLRVLDRADTAVRYLSRGLQQRVSIARALVHGPQLVLLDEPYTGLDETGAQALTDALGALKANGATLVLVTHNLSEGLALATHSAIMQSGKFVDEQLVSSSGIDVPGYQAKYRALVHEGLA</sequence>
<organism evidence="6 7">
    <name type="scientific">Gemmatimonas groenlandica</name>
    <dbReference type="NCBI Taxonomy" id="2732249"/>
    <lineage>
        <taxon>Bacteria</taxon>
        <taxon>Pseudomonadati</taxon>
        <taxon>Gemmatimonadota</taxon>
        <taxon>Gemmatimonadia</taxon>
        <taxon>Gemmatimonadales</taxon>
        <taxon>Gemmatimonadaceae</taxon>
        <taxon>Gemmatimonas</taxon>
    </lineage>
</organism>
<keyword evidence="7" id="KW-1185">Reference proteome</keyword>
<dbReference type="SUPFAM" id="SSF52540">
    <property type="entry name" value="P-loop containing nucleoside triphosphate hydrolases"/>
    <property type="match status" value="1"/>
</dbReference>
<proteinExistence type="inferred from homology"/>
<dbReference type="AlphaFoldDB" id="A0A6M4IJI0"/>
<evidence type="ECO:0000256" key="1">
    <source>
        <dbReference type="ARBA" id="ARBA00005417"/>
    </source>
</evidence>
<dbReference type="SMART" id="SM00382">
    <property type="entry name" value="AAA"/>
    <property type="match status" value="1"/>
</dbReference>
<evidence type="ECO:0000256" key="4">
    <source>
        <dbReference type="ARBA" id="ARBA00022840"/>
    </source>
</evidence>
<dbReference type="PROSITE" id="PS50893">
    <property type="entry name" value="ABC_TRANSPORTER_2"/>
    <property type="match status" value="1"/>
</dbReference>
<gene>
    <name evidence="6" type="ORF">HKW67_01185</name>
</gene>
<name>A0A6M4IJI0_9BACT</name>
<dbReference type="Gene3D" id="3.40.50.300">
    <property type="entry name" value="P-loop containing nucleotide triphosphate hydrolases"/>
    <property type="match status" value="1"/>
</dbReference>
<evidence type="ECO:0000313" key="6">
    <source>
        <dbReference type="EMBL" id="QJR34225.1"/>
    </source>
</evidence>
<evidence type="ECO:0000313" key="7">
    <source>
        <dbReference type="Proteomes" id="UP000500938"/>
    </source>
</evidence>
<dbReference type="RefSeq" id="WP_171223651.1">
    <property type="nucleotide sequence ID" value="NZ_CP053085.1"/>
</dbReference>
<keyword evidence="2" id="KW-0813">Transport</keyword>